<dbReference type="Pfam" id="PF21190">
    <property type="entry name" value="Bbp16"/>
    <property type="match status" value="1"/>
</dbReference>
<protein>
    <submittedName>
        <fullName evidence="1">Uncharacterized protein</fullName>
    </submittedName>
</protein>
<organism evidence="1">
    <name type="scientific">uncultured Caudovirales phage</name>
    <dbReference type="NCBI Taxonomy" id="2100421"/>
    <lineage>
        <taxon>Viruses</taxon>
        <taxon>Duplodnaviria</taxon>
        <taxon>Heunggongvirae</taxon>
        <taxon>Uroviricota</taxon>
        <taxon>Caudoviricetes</taxon>
        <taxon>Peduoviridae</taxon>
        <taxon>Maltschvirus</taxon>
        <taxon>Maltschvirus maltsch</taxon>
    </lineage>
</organism>
<reference evidence="1" key="1">
    <citation type="submission" date="2020-04" db="EMBL/GenBank/DDBJ databases">
        <authorList>
            <person name="Chiriac C."/>
            <person name="Salcher M."/>
            <person name="Ghai R."/>
            <person name="Kavagutti S V."/>
        </authorList>
    </citation>
    <scope>NUCLEOTIDE SEQUENCE</scope>
</reference>
<name>A0A6J5MS89_9CAUD</name>
<gene>
    <name evidence="1" type="ORF">UFOVP555_16</name>
</gene>
<dbReference type="Gene3D" id="2.60.120.1110">
    <property type="match status" value="1"/>
</dbReference>
<sequence length="145" mass="14865">MILDERTEFVDAVAVPLTANANVLLGDVVDLGGAVNVGSGDYCDFYVSVDTTITGATSVEFKLMSDAQAAIDPATGTRHGSTGAIPVARLTAGAIFGFQLPKGFDYERYLGLVVTVVGTATAGKINSGLAAEIGGWRAIASETGY</sequence>
<accession>A0A6J5MS89</accession>
<dbReference type="EMBL" id="LR796526">
    <property type="protein sequence ID" value="CAB4149648.1"/>
    <property type="molecule type" value="Genomic_DNA"/>
</dbReference>
<dbReference type="InterPro" id="IPR048922">
    <property type="entry name" value="Bbp16"/>
</dbReference>
<proteinExistence type="predicted"/>
<evidence type="ECO:0000313" key="1">
    <source>
        <dbReference type="EMBL" id="CAB4149648.1"/>
    </source>
</evidence>